<protein>
    <submittedName>
        <fullName evidence="3">Uncharacterized protein DUF4349</fullName>
    </submittedName>
</protein>
<evidence type="ECO:0000256" key="1">
    <source>
        <dbReference type="SAM" id="Phobius"/>
    </source>
</evidence>
<evidence type="ECO:0000313" key="3">
    <source>
        <dbReference type="EMBL" id="PFG33675.1"/>
    </source>
</evidence>
<keyword evidence="1" id="KW-1133">Transmembrane helix</keyword>
<proteinExistence type="predicted"/>
<dbReference type="RefSeq" id="WP_098454853.1">
    <property type="nucleotide sequence ID" value="NZ_PDJG01000001.1"/>
</dbReference>
<accession>A0A2A9E5N1</accession>
<reference evidence="3 4" key="1">
    <citation type="submission" date="2017-10" db="EMBL/GenBank/DDBJ databases">
        <title>Sequencing the genomes of 1000 actinobacteria strains.</title>
        <authorList>
            <person name="Klenk H.-P."/>
        </authorList>
    </citation>
    <scope>NUCLEOTIDE SEQUENCE [LARGE SCALE GENOMIC DNA]</scope>
    <source>
        <strain evidence="3 4">DSM 18966</strain>
    </source>
</reference>
<keyword evidence="1" id="KW-0472">Membrane</keyword>
<keyword evidence="1" id="KW-0812">Transmembrane</keyword>
<dbReference type="AlphaFoldDB" id="A0A2A9E5N1"/>
<dbReference type="EMBL" id="PDJG01000001">
    <property type="protein sequence ID" value="PFG33675.1"/>
    <property type="molecule type" value="Genomic_DNA"/>
</dbReference>
<dbReference type="Proteomes" id="UP000225548">
    <property type="component" value="Unassembled WGS sequence"/>
</dbReference>
<dbReference type="PROSITE" id="PS51257">
    <property type="entry name" value="PROKAR_LIPOPROTEIN"/>
    <property type="match status" value="1"/>
</dbReference>
<feature type="transmembrane region" description="Helical" evidence="1">
    <location>
        <begin position="265"/>
        <end position="290"/>
    </location>
</feature>
<dbReference type="Pfam" id="PF14257">
    <property type="entry name" value="DUF4349"/>
    <property type="match status" value="1"/>
</dbReference>
<organism evidence="3 4">
    <name type="scientific">Sanguibacter antarcticus</name>
    <dbReference type="NCBI Taxonomy" id="372484"/>
    <lineage>
        <taxon>Bacteria</taxon>
        <taxon>Bacillati</taxon>
        <taxon>Actinomycetota</taxon>
        <taxon>Actinomycetes</taxon>
        <taxon>Micrococcales</taxon>
        <taxon>Sanguibacteraceae</taxon>
        <taxon>Sanguibacter</taxon>
    </lineage>
</organism>
<keyword evidence="4" id="KW-1185">Reference proteome</keyword>
<evidence type="ECO:0000313" key="4">
    <source>
        <dbReference type="Proteomes" id="UP000225548"/>
    </source>
</evidence>
<dbReference type="OrthoDB" id="186919at2"/>
<comment type="caution">
    <text evidence="3">The sequence shown here is derived from an EMBL/GenBank/DDBJ whole genome shotgun (WGS) entry which is preliminary data.</text>
</comment>
<feature type="domain" description="DUF4349" evidence="2">
    <location>
        <begin position="79"/>
        <end position="287"/>
    </location>
</feature>
<gene>
    <name evidence="3" type="ORF">ATL42_1561</name>
</gene>
<dbReference type="InterPro" id="IPR025645">
    <property type="entry name" value="DUF4349"/>
</dbReference>
<evidence type="ECO:0000259" key="2">
    <source>
        <dbReference type="Pfam" id="PF14257"/>
    </source>
</evidence>
<sequence length="317" mass="33198">MTRPLAASRRPSTVPRLLVVFTSGLVAAGLLAGCSSSGTQDSASVAQEVDQQAVGGVDGLAADAAASASDARSVVETTQQMVTTGTVEVVVDDPVAAAEEISALVEQAGGRTEQRNQQVRTETSEPRADLTVRVPADKVTPTITALGDVGTVEATRISSTDVGGQARDLDARIKALQTSTTRLETLMSTAETTADLLDAESTLTARQGDLESLQAQLNALADQVDLSTLVITLTTEPTTPDTETPTFWEALATGWGALVATATTVVVIVGVLLPWLATLAVIALLVRWLVRRLRTRRTMVPSPQPRDPARPPSDMHA</sequence>
<name>A0A2A9E5N1_9MICO</name>